<comment type="caution">
    <text evidence="1">The sequence shown here is derived from an EMBL/GenBank/DDBJ whole genome shotgun (WGS) entry which is preliminary data.</text>
</comment>
<sequence length="114" mass="12733">MPYGLARRTPAVFCINMNNYRNATFGIGRGGLIACSAHSPDLSNNDFSYGDSLRDLLRILWKTKEEEEPVAYRLKTLTYGTKNVPFLATRVLRQLVMDKAKNFQTASEVVLSGG</sequence>
<proteinExistence type="predicted"/>
<evidence type="ECO:0000313" key="1">
    <source>
        <dbReference type="EMBL" id="GBL99667.1"/>
    </source>
</evidence>
<protein>
    <submittedName>
        <fullName evidence="1">Uncharacterized protein</fullName>
    </submittedName>
</protein>
<reference evidence="1 2" key="1">
    <citation type="journal article" date="2019" name="Sci. Rep.">
        <title>Orb-weaving spider Araneus ventricosus genome elucidates the spidroin gene catalogue.</title>
        <authorList>
            <person name="Kono N."/>
            <person name="Nakamura H."/>
            <person name="Ohtoshi R."/>
            <person name="Moran D.A.P."/>
            <person name="Shinohara A."/>
            <person name="Yoshida Y."/>
            <person name="Fujiwara M."/>
            <person name="Mori M."/>
            <person name="Tomita M."/>
            <person name="Arakawa K."/>
        </authorList>
    </citation>
    <scope>NUCLEOTIDE SEQUENCE [LARGE SCALE GENOMIC DNA]</scope>
</reference>
<accession>A0A4Y2C7C8</accession>
<dbReference type="AlphaFoldDB" id="A0A4Y2C7C8"/>
<dbReference type="EMBL" id="BGPR01000150">
    <property type="protein sequence ID" value="GBL99667.1"/>
    <property type="molecule type" value="Genomic_DNA"/>
</dbReference>
<organism evidence="1 2">
    <name type="scientific">Araneus ventricosus</name>
    <name type="common">Orbweaver spider</name>
    <name type="synonym">Epeira ventricosa</name>
    <dbReference type="NCBI Taxonomy" id="182803"/>
    <lineage>
        <taxon>Eukaryota</taxon>
        <taxon>Metazoa</taxon>
        <taxon>Ecdysozoa</taxon>
        <taxon>Arthropoda</taxon>
        <taxon>Chelicerata</taxon>
        <taxon>Arachnida</taxon>
        <taxon>Araneae</taxon>
        <taxon>Araneomorphae</taxon>
        <taxon>Entelegynae</taxon>
        <taxon>Araneoidea</taxon>
        <taxon>Araneidae</taxon>
        <taxon>Araneus</taxon>
    </lineage>
</organism>
<keyword evidence="2" id="KW-1185">Reference proteome</keyword>
<name>A0A4Y2C7C8_ARAVE</name>
<dbReference type="Proteomes" id="UP000499080">
    <property type="component" value="Unassembled WGS sequence"/>
</dbReference>
<dbReference type="OrthoDB" id="8052806at2759"/>
<gene>
    <name evidence="1" type="ORF">AVEN_249719_1</name>
</gene>
<evidence type="ECO:0000313" key="2">
    <source>
        <dbReference type="Proteomes" id="UP000499080"/>
    </source>
</evidence>